<reference evidence="2" key="1">
    <citation type="journal article" date="2019" name="Int. J. Syst. Evol. Microbiol.">
        <title>The Global Catalogue of Microorganisms (GCM) 10K type strain sequencing project: providing services to taxonomists for standard genome sequencing and annotation.</title>
        <authorList>
            <consortium name="The Broad Institute Genomics Platform"/>
            <consortium name="The Broad Institute Genome Sequencing Center for Infectious Disease"/>
            <person name="Wu L."/>
            <person name="Ma J."/>
        </authorList>
    </citation>
    <scope>NUCLEOTIDE SEQUENCE [LARGE SCALE GENOMIC DNA]</scope>
    <source>
        <strain evidence="2">JCM 17975</strain>
    </source>
</reference>
<evidence type="ECO:0000313" key="2">
    <source>
        <dbReference type="Proteomes" id="UP001500843"/>
    </source>
</evidence>
<organism evidence="1 2">
    <name type="scientific">Promicromonospora umidemergens</name>
    <dbReference type="NCBI Taxonomy" id="629679"/>
    <lineage>
        <taxon>Bacteria</taxon>
        <taxon>Bacillati</taxon>
        <taxon>Actinomycetota</taxon>
        <taxon>Actinomycetes</taxon>
        <taxon>Micrococcales</taxon>
        <taxon>Promicromonosporaceae</taxon>
        <taxon>Promicromonospora</taxon>
    </lineage>
</organism>
<accession>A0ABP8Y193</accession>
<protein>
    <recommendedName>
        <fullName evidence="3">Amino acid permease-like protein</fullName>
    </recommendedName>
</protein>
<proteinExistence type="predicted"/>
<evidence type="ECO:0000313" key="1">
    <source>
        <dbReference type="EMBL" id="GAA4717963.1"/>
    </source>
</evidence>
<dbReference type="EMBL" id="BAABHM010000026">
    <property type="protein sequence ID" value="GAA4717963.1"/>
    <property type="molecule type" value="Genomic_DNA"/>
</dbReference>
<keyword evidence="2" id="KW-1185">Reference proteome</keyword>
<comment type="caution">
    <text evidence="1">The sequence shown here is derived from an EMBL/GenBank/DDBJ whole genome shotgun (WGS) entry which is preliminary data.</text>
</comment>
<evidence type="ECO:0008006" key="3">
    <source>
        <dbReference type="Google" id="ProtNLM"/>
    </source>
</evidence>
<sequence>MLGWVARATPLTQDRGVGRQVSSHEALARRLGTVDAVVIGLGSMTGTGVFAAIAPAAQASGAGLLLELALAAFVAYANATALAQLGRVSHMCGEVRGRLGT</sequence>
<gene>
    <name evidence="1" type="ORF">GCM10023198_46940</name>
</gene>
<name>A0ABP8Y193_9MICO</name>
<dbReference type="Proteomes" id="UP001500843">
    <property type="component" value="Unassembled WGS sequence"/>
</dbReference>
<dbReference type="Gene3D" id="1.20.1740.10">
    <property type="entry name" value="Amino acid/polyamine transporter I"/>
    <property type="match status" value="1"/>
</dbReference>